<keyword evidence="5" id="KW-0456">Lyase</keyword>
<evidence type="ECO:0000259" key="13">
    <source>
        <dbReference type="Pfam" id="PF00278"/>
    </source>
</evidence>
<protein>
    <recommendedName>
        <fullName evidence="7">ornithine decarboxylase</fullName>
        <ecNumber evidence="7">4.1.1.17</ecNumber>
    </recommendedName>
</protein>
<comment type="cofactor">
    <cofactor evidence="1 11">
        <name>pyridoxal 5'-phosphate</name>
        <dbReference type="ChEBI" id="CHEBI:597326"/>
    </cofactor>
</comment>
<evidence type="ECO:0000256" key="8">
    <source>
        <dbReference type="ARBA" id="ARBA00037173"/>
    </source>
</evidence>
<feature type="active site" description="Proton donor" evidence="11">
    <location>
        <position position="367"/>
    </location>
</feature>
<organism evidence="15 16">
    <name type="scientific">Desmophyllum pertusum</name>
    <dbReference type="NCBI Taxonomy" id="174260"/>
    <lineage>
        <taxon>Eukaryota</taxon>
        <taxon>Metazoa</taxon>
        <taxon>Cnidaria</taxon>
        <taxon>Anthozoa</taxon>
        <taxon>Hexacorallia</taxon>
        <taxon>Scleractinia</taxon>
        <taxon>Caryophylliina</taxon>
        <taxon>Caryophylliidae</taxon>
        <taxon>Desmophyllum</taxon>
    </lineage>
</organism>
<dbReference type="GO" id="GO:0033387">
    <property type="term" value="P:putrescine biosynthetic process from arginine, via ornithine"/>
    <property type="evidence" value="ECO:0007669"/>
    <property type="project" value="TreeGrafter"/>
</dbReference>
<dbReference type="InterPro" id="IPR029066">
    <property type="entry name" value="PLP-binding_barrel"/>
</dbReference>
<dbReference type="Pfam" id="PF02784">
    <property type="entry name" value="Orn_Arg_deC_N"/>
    <property type="match status" value="1"/>
</dbReference>
<evidence type="ECO:0000256" key="7">
    <source>
        <dbReference type="ARBA" id="ARBA00034138"/>
    </source>
</evidence>
<evidence type="ECO:0000256" key="1">
    <source>
        <dbReference type="ARBA" id="ARBA00001933"/>
    </source>
</evidence>
<dbReference type="GO" id="GO:0004586">
    <property type="term" value="F:ornithine decarboxylase activity"/>
    <property type="evidence" value="ECO:0007669"/>
    <property type="project" value="UniProtKB-EC"/>
</dbReference>
<dbReference type="FunFam" id="3.20.20.10:FF:000005">
    <property type="entry name" value="Ornithine decarboxylase"/>
    <property type="match status" value="1"/>
</dbReference>
<comment type="pathway">
    <text evidence="6">Amine and polyamine biosynthesis; putrescine biosynthesis via L-ornithine pathway; putrescine from L-ornithine: step 1/1.</text>
</comment>
<dbReference type="PRINTS" id="PR01179">
    <property type="entry name" value="ODADCRBXLASE"/>
</dbReference>
<dbReference type="Gene3D" id="2.40.37.10">
    <property type="entry name" value="Lyase, Ornithine Decarboxylase, Chain A, domain 1"/>
    <property type="match status" value="1"/>
</dbReference>
<dbReference type="AlphaFoldDB" id="A0A9X0CRX3"/>
<comment type="subunit">
    <text evidence="9">Homodimer. Only the dimer is catalytically active, as the active sites are constructed of residues from both monomers.</text>
</comment>
<comment type="function">
    <text evidence="8">Catalyzes the first and rate-limiting step of polyamine biosynthesis that converts ornithine into putrescine, which is the precursor for the polyamines, spermidine and spermine. Polyamines are essential for cell proliferation and are implicated in cellular processes, ranging from DNA replication to apoptosis.</text>
</comment>
<dbReference type="InterPro" id="IPR000183">
    <property type="entry name" value="Orn/DAP/Arg_de-COase"/>
</dbReference>
<evidence type="ECO:0000313" key="16">
    <source>
        <dbReference type="Proteomes" id="UP001163046"/>
    </source>
</evidence>
<dbReference type="OrthoDB" id="5978053at2759"/>
<keyword evidence="16" id="KW-1185">Reference proteome</keyword>
<reference evidence="15" key="1">
    <citation type="submission" date="2023-01" db="EMBL/GenBank/DDBJ databases">
        <title>Genome assembly of the deep-sea coral Lophelia pertusa.</title>
        <authorList>
            <person name="Herrera S."/>
            <person name="Cordes E."/>
        </authorList>
    </citation>
    <scope>NUCLEOTIDE SEQUENCE</scope>
    <source>
        <strain evidence="15">USNM1676648</strain>
        <tissue evidence="15">Polyp</tissue>
    </source>
</reference>
<dbReference type="InterPro" id="IPR009006">
    <property type="entry name" value="Ala_racemase/Decarboxylase_C"/>
</dbReference>
<evidence type="ECO:0000256" key="4">
    <source>
        <dbReference type="ARBA" id="ARBA00023115"/>
    </source>
</evidence>
<dbReference type="GO" id="GO:0005737">
    <property type="term" value="C:cytoplasm"/>
    <property type="evidence" value="ECO:0007669"/>
    <property type="project" value="TreeGrafter"/>
</dbReference>
<dbReference type="PROSITE" id="PS00878">
    <property type="entry name" value="ODR_DC_2_1"/>
    <property type="match status" value="1"/>
</dbReference>
<evidence type="ECO:0000256" key="2">
    <source>
        <dbReference type="ARBA" id="ARBA00008872"/>
    </source>
</evidence>
<dbReference type="Proteomes" id="UP001163046">
    <property type="component" value="Unassembled WGS sequence"/>
</dbReference>
<dbReference type="InterPro" id="IPR022644">
    <property type="entry name" value="De-COase2_N"/>
</dbReference>
<dbReference type="CDD" id="cd00622">
    <property type="entry name" value="PLPDE_III_ODC"/>
    <property type="match status" value="1"/>
</dbReference>
<evidence type="ECO:0000259" key="14">
    <source>
        <dbReference type="Pfam" id="PF02784"/>
    </source>
</evidence>
<dbReference type="Gene3D" id="3.20.20.10">
    <property type="entry name" value="Alanine racemase"/>
    <property type="match status" value="1"/>
</dbReference>
<proteinExistence type="inferred from homology"/>
<evidence type="ECO:0000256" key="9">
    <source>
        <dbReference type="ARBA" id="ARBA00046672"/>
    </source>
</evidence>
<comment type="catalytic activity">
    <reaction evidence="10">
        <text>L-ornithine + H(+) = putrescine + CO2</text>
        <dbReference type="Rhea" id="RHEA:22964"/>
        <dbReference type="ChEBI" id="CHEBI:15378"/>
        <dbReference type="ChEBI" id="CHEBI:16526"/>
        <dbReference type="ChEBI" id="CHEBI:46911"/>
        <dbReference type="ChEBI" id="CHEBI:326268"/>
        <dbReference type="EC" id="4.1.1.17"/>
    </reaction>
</comment>
<dbReference type="EMBL" id="MU826829">
    <property type="protein sequence ID" value="KAJ7373797.1"/>
    <property type="molecule type" value="Genomic_DNA"/>
</dbReference>
<evidence type="ECO:0000256" key="3">
    <source>
        <dbReference type="ARBA" id="ARBA00022898"/>
    </source>
</evidence>
<comment type="caution">
    <text evidence="15">The sequence shown here is derived from an EMBL/GenBank/DDBJ whole genome shotgun (WGS) entry which is preliminary data.</text>
</comment>
<dbReference type="PANTHER" id="PTHR11482:SF6">
    <property type="entry name" value="ORNITHINE DECARBOXYLASE 1-RELATED"/>
    <property type="match status" value="1"/>
</dbReference>
<evidence type="ECO:0000256" key="11">
    <source>
        <dbReference type="PIRSR" id="PIRSR600183-50"/>
    </source>
</evidence>
<dbReference type="PANTHER" id="PTHR11482">
    <property type="entry name" value="ARGININE/DIAMINOPIMELATE/ORNITHINE DECARBOXYLASE"/>
    <property type="match status" value="1"/>
</dbReference>
<feature type="domain" description="Orn/DAP/Arg decarboxylase 2 N-terminal" evidence="14">
    <location>
        <begin position="46"/>
        <end position="281"/>
    </location>
</feature>
<feature type="domain" description="Orn/DAP/Arg decarboxylase 2 C-terminal" evidence="13">
    <location>
        <begin position="44"/>
        <end position="394"/>
    </location>
</feature>
<dbReference type="FunFam" id="2.40.37.10:FF:000005">
    <property type="entry name" value="Ornithine decarboxylase"/>
    <property type="match status" value="1"/>
</dbReference>
<dbReference type="InterPro" id="IPR022643">
    <property type="entry name" value="De-COase2_C"/>
</dbReference>
<evidence type="ECO:0000256" key="12">
    <source>
        <dbReference type="RuleBase" id="RU003737"/>
    </source>
</evidence>
<gene>
    <name evidence="15" type="ORF">OS493_009119</name>
</gene>
<evidence type="ECO:0000313" key="15">
    <source>
        <dbReference type="EMBL" id="KAJ7373797.1"/>
    </source>
</evidence>
<feature type="modified residue" description="N6-(pyridoxal phosphate)lysine" evidence="11">
    <location>
        <position position="69"/>
    </location>
</feature>
<keyword evidence="4" id="KW-0620">Polyamine biosynthesis</keyword>
<dbReference type="InterPro" id="IPR022653">
    <property type="entry name" value="De-COase2_pyr-phos_BS"/>
</dbReference>
<accession>A0A9X0CRX3</accession>
<dbReference type="PRINTS" id="PR01182">
    <property type="entry name" value="ORNDCRBXLASE"/>
</dbReference>
<dbReference type="SUPFAM" id="SSF51419">
    <property type="entry name" value="PLP-binding barrel"/>
    <property type="match status" value="1"/>
</dbReference>
<dbReference type="Pfam" id="PF00278">
    <property type="entry name" value="Orn_DAP_Arg_deC"/>
    <property type="match status" value="1"/>
</dbReference>
<dbReference type="SUPFAM" id="SSF50621">
    <property type="entry name" value="Alanine racemase C-terminal domain-like"/>
    <property type="match status" value="1"/>
</dbReference>
<evidence type="ECO:0000256" key="5">
    <source>
        <dbReference type="ARBA" id="ARBA00023239"/>
    </source>
</evidence>
<sequence>MNCALGEGASLEILKDDLTCEDIIEQKLSDVGREDSDDAFYIVDLADILLKHKKWVSLLPRVEPFYAMKCNNDPEILKMLTGLGIGFDCASKTEMQTMLGMGVLPSKIVYANPCKQASHIRFSAKHGISLMTFDNELELYKIKELYPAARLLLRIRTDDSKSLCQLGIKYGAPLKQCRHLLKVAHDLKLNVIGVSFHVGSGCYDASAFATAVSAARSVFDLAVQIGYNFTMLDIGGGFPGAPDAAITFEEICSILNPSLEEYFPVSSGVRIIAEPGRYYSASAFTLVVNVVARRTVKGSQLKENDKTVHEAAGFKDNDELGFMYYVNDGVYGSFNCLVFDHATVNPEVFGTNQKAEKFPSSIWGPTCDSLDCITKGVLLPKVDVGEWLYFRNMGAYTCSAASTFNGFNKPLKYYTIAYSRWPMLQKVLEKIGLDLPYPCHVLLDHKTSFKTAPDCREILTTAP</sequence>
<comment type="similarity">
    <text evidence="2 12">Belongs to the Orn/Lys/Arg decarboxylase class-II family.</text>
</comment>
<evidence type="ECO:0000256" key="10">
    <source>
        <dbReference type="ARBA" id="ARBA00049127"/>
    </source>
</evidence>
<keyword evidence="3 11" id="KW-0663">Pyridoxal phosphate</keyword>
<dbReference type="EC" id="4.1.1.17" evidence="7"/>
<name>A0A9X0CRX3_9CNID</name>
<evidence type="ECO:0000256" key="6">
    <source>
        <dbReference type="ARBA" id="ARBA00034115"/>
    </source>
</evidence>
<dbReference type="InterPro" id="IPR002433">
    <property type="entry name" value="Orn_de-COase"/>
</dbReference>